<name>A0ACB9DKE6_ARCLA</name>
<sequence length="189" mass="21184">MLANNHPSALRIVEWDKAFNYSSNLDFLTSCIQKTKGDVTQRLCTSTELKFYFEGFFLGNSYERPNRNCNLTTTVSGYGWYQLLAFYGVLKKYVGRVKGSDHNHWNVSLDPTKIVDFDAKTLSIMSTIGGVGVLGRQGHAANLCCCYDKSLSEISGERHEVLLLRDIASYIMGNDYFLLHSKLAIGKGS</sequence>
<dbReference type="Proteomes" id="UP001055879">
    <property type="component" value="Linkage Group LG03"/>
</dbReference>
<reference evidence="1 2" key="2">
    <citation type="journal article" date="2022" name="Mol. Ecol. Resour.">
        <title>The genomes of chicory, endive, great burdock and yacon provide insights into Asteraceae paleo-polyploidization history and plant inulin production.</title>
        <authorList>
            <person name="Fan W."/>
            <person name="Wang S."/>
            <person name="Wang H."/>
            <person name="Wang A."/>
            <person name="Jiang F."/>
            <person name="Liu H."/>
            <person name="Zhao H."/>
            <person name="Xu D."/>
            <person name="Zhang Y."/>
        </authorList>
    </citation>
    <scope>NUCLEOTIDE SEQUENCE [LARGE SCALE GENOMIC DNA]</scope>
    <source>
        <strain evidence="2">cv. Niubang</strain>
    </source>
</reference>
<organism evidence="1 2">
    <name type="scientific">Arctium lappa</name>
    <name type="common">Greater burdock</name>
    <name type="synonym">Lappa major</name>
    <dbReference type="NCBI Taxonomy" id="4217"/>
    <lineage>
        <taxon>Eukaryota</taxon>
        <taxon>Viridiplantae</taxon>
        <taxon>Streptophyta</taxon>
        <taxon>Embryophyta</taxon>
        <taxon>Tracheophyta</taxon>
        <taxon>Spermatophyta</taxon>
        <taxon>Magnoliopsida</taxon>
        <taxon>eudicotyledons</taxon>
        <taxon>Gunneridae</taxon>
        <taxon>Pentapetalae</taxon>
        <taxon>asterids</taxon>
        <taxon>campanulids</taxon>
        <taxon>Asterales</taxon>
        <taxon>Asteraceae</taxon>
        <taxon>Carduoideae</taxon>
        <taxon>Cardueae</taxon>
        <taxon>Arctiinae</taxon>
        <taxon>Arctium</taxon>
    </lineage>
</organism>
<keyword evidence="2" id="KW-1185">Reference proteome</keyword>
<dbReference type="EMBL" id="CM042049">
    <property type="protein sequence ID" value="KAI3746905.1"/>
    <property type="molecule type" value="Genomic_DNA"/>
</dbReference>
<reference evidence="2" key="1">
    <citation type="journal article" date="2022" name="Mol. Ecol. Resour.">
        <title>The genomes of chicory, endive, great burdock and yacon provide insights into Asteraceae palaeo-polyploidization history and plant inulin production.</title>
        <authorList>
            <person name="Fan W."/>
            <person name="Wang S."/>
            <person name="Wang H."/>
            <person name="Wang A."/>
            <person name="Jiang F."/>
            <person name="Liu H."/>
            <person name="Zhao H."/>
            <person name="Xu D."/>
            <person name="Zhang Y."/>
        </authorList>
    </citation>
    <scope>NUCLEOTIDE SEQUENCE [LARGE SCALE GENOMIC DNA]</scope>
    <source>
        <strain evidence="2">cv. Niubang</strain>
    </source>
</reference>
<comment type="caution">
    <text evidence="1">The sequence shown here is derived from an EMBL/GenBank/DDBJ whole genome shotgun (WGS) entry which is preliminary data.</text>
</comment>
<accession>A0ACB9DKE6</accession>
<protein>
    <submittedName>
        <fullName evidence="1">Uncharacterized protein</fullName>
    </submittedName>
</protein>
<proteinExistence type="predicted"/>
<gene>
    <name evidence="1" type="ORF">L6452_09347</name>
</gene>
<evidence type="ECO:0000313" key="1">
    <source>
        <dbReference type="EMBL" id="KAI3746905.1"/>
    </source>
</evidence>
<evidence type="ECO:0000313" key="2">
    <source>
        <dbReference type="Proteomes" id="UP001055879"/>
    </source>
</evidence>